<keyword evidence="2" id="KW-0328">Glycosyltransferase</keyword>
<dbReference type="PANTHER" id="PTHR20861">
    <property type="entry name" value="HOMOSERINE/4-DIPHOSPHOCYTIDYL-2-C-METHYL-D-ERYTHRITOL KINASE"/>
    <property type="match status" value="1"/>
</dbReference>
<proteinExistence type="inferred from homology"/>
<sequence length="323" mass="33732">MTRVTVTANARLHFGFCNLSLARERLYGSLGVALDRPSVTVTASPAETVRCERDSIREYAERAVDLLGVDGAAVTAEEVFPRHVGLGSGTQFALATLVAVARAHDQPVDVRGQAPDLGRGGRSGVGVAAFEDGGFVLDAGHPTARFTTDRPAVGRWSVPPVAARHPVPDDWRFLIVVPDGPAGPSGDTEDRSMRSAVESAAPEPSDRLAGVVLRRVLPAITEGSAERFGAAVAEVGRLNGTWYADEQGGVYRPPAGELVAALDDDPAVYGAGQSSWGPSVYGVTDADRAATARQAGRRALETADVDGRVFVAAGRNRGADGPD</sequence>
<keyword evidence="6" id="KW-1185">Reference proteome</keyword>
<dbReference type="RefSeq" id="WP_256407035.1">
    <property type="nucleotide sequence ID" value="NZ_CP187151.1"/>
</dbReference>
<comment type="pathway">
    <text evidence="2">Cofactor biosynthesis; 5,6,7,8-tetrahydromethanopterin biosynthesis.</text>
</comment>
<dbReference type="PANTHER" id="PTHR20861:SF6">
    <property type="entry name" value="BETA-RIBOFURANOSYLPHENOL 5'-PHOSPHATE SYNTHASE"/>
    <property type="match status" value="1"/>
</dbReference>
<keyword evidence="1 2" id="KW-0808">Transferase</keyword>
<dbReference type="EMBL" id="JBHUDL010000003">
    <property type="protein sequence ID" value="MFD1632241.1"/>
    <property type="molecule type" value="Genomic_DNA"/>
</dbReference>
<feature type="domain" description="GHMP kinase N-terminal" evidence="4">
    <location>
        <begin position="59"/>
        <end position="111"/>
    </location>
</feature>
<dbReference type="SUPFAM" id="SSF54211">
    <property type="entry name" value="Ribosomal protein S5 domain 2-like"/>
    <property type="match status" value="1"/>
</dbReference>
<comment type="subunit">
    <text evidence="2">Homodimer.</text>
</comment>
<comment type="caution">
    <text evidence="5">The sequence shown here is derived from an EMBL/GenBank/DDBJ whole genome shotgun (WGS) entry which is preliminary data.</text>
</comment>
<dbReference type="PIRSF" id="PIRSF004884">
    <property type="entry name" value="Sugar_kin_arch"/>
    <property type="match status" value="1"/>
</dbReference>
<evidence type="ECO:0000256" key="2">
    <source>
        <dbReference type="PIRNR" id="PIRNR004884"/>
    </source>
</evidence>
<dbReference type="AlphaFoldDB" id="A0ABD6CW38"/>
<dbReference type="InterPro" id="IPR004422">
    <property type="entry name" value="RFAP_synthase"/>
</dbReference>
<dbReference type="EC" id="2.4.2.54" evidence="2"/>
<dbReference type="InterPro" id="IPR006204">
    <property type="entry name" value="GHMP_kinase_N_dom"/>
</dbReference>
<organism evidence="5 6">
    <name type="scientific">Haloplanus ruber</name>
    <dbReference type="NCBI Taxonomy" id="869892"/>
    <lineage>
        <taxon>Archaea</taxon>
        <taxon>Methanobacteriati</taxon>
        <taxon>Methanobacteriota</taxon>
        <taxon>Stenosarchaea group</taxon>
        <taxon>Halobacteria</taxon>
        <taxon>Halobacteriales</taxon>
        <taxon>Haloferacaceae</taxon>
        <taxon>Haloplanus</taxon>
    </lineage>
</organism>
<reference evidence="5 6" key="1">
    <citation type="journal article" date="2019" name="Int. J. Syst. Evol. Microbiol.">
        <title>The Global Catalogue of Microorganisms (GCM) 10K type strain sequencing project: providing services to taxonomists for standard genome sequencing and annotation.</title>
        <authorList>
            <consortium name="The Broad Institute Genomics Platform"/>
            <consortium name="The Broad Institute Genome Sequencing Center for Infectious Disease"/>
            <person name="Wu L."/>
            <person name="Ma J."/>
        </authorList>
    </citation>
    <scope>NUCLEOTIDE SEQUENCE [LARGE SCALE GENOMIC DNA]</scope>
    <source>
        <strain evidence="5 6">CGMCC 1.10594</strain>
    </source>
</reference>
<evidence type="ECO:0000313" key="5">
    <source>
        <dbReference type="EMBL" id="MFD1632241.1"/>
    </source>
</evidence>
<dbReference type="InterPro" id="IPR020568">
    <property type="entry name" value="Ribosomal_Su5_D2-typ_SF"/>
</dbReference>
<evidence type="ECO:0000313" key="6">
    <source>
        <dbReference type="Proteomes" id="UP001597075"/>
    </source>
</evidence>
<accession>A0ABD6CW38</accession>
<comment type="similarity">
    <text evidence="2">Belongs to the beta-RFA-P synthase family.</text>
</comment>
<dbReference type="GO" id="GO:0043793">
    <property type="term" value="F:beta-ribofuranosylaminobenzene 5'-phosphate synthase activity"/>
    <property type="evidence" value="ECO:0007669"/>
    <property type="project" value="UniProtKB-EC"/>
</dbReference>
<evidence type="ECO:0000256" key="3">
    <source>
        <dbReference type="SAM" id="MobiDB-lite"/>
    </source>
</evidence>
<dbReference type="Proteomes" id="UP001597075">
    <property type="component" value="Unassembled WGS sequence"/>
</dbReference>
<dbReference type="Pfam" id="PF00288">
    <property type="entry name" value="GHMP_kinases_N"/>
    <property type="match status" value="1"/>
</dbReference>
<comment type="function">
    <text evidence="2">Catalyzes the condensation of 4-aminobenzoate (pABA) with 5-phospho-alpha-D-ribose 1-diphosphate (PRPP) to produce beta-ribofuranosylaminobenzene 5'-phosphate (beta-RFA-P).</text>
</comment>
<gene>
    <name evidence="5" type="ORF">ACFSBJ_00560</name>
</gene>
<comment type="catalytic activity">
    <reaction evidence="2">
        <text>5-phospho-alpha-D-ribose 1-diphosphate + 4-hydroxybenzoate + H(+) = 4-(beta-D-ribofuranosyl)phenol 5'-phosphate + CO2 + diphosphate</text>
        <dbReference type="Rhea" id="RHEA:48556"/>
        <dbReference type="ChEBI" id="CHEBI:15378"/>
        <dbReference type="ChEBI" id="CHEBI:16526"/>
        <dbReference type="ChEBI" id="CHEBI:17879"/>
        <dbReference type="ChEBI" id="CHEBI:33019"/>
        <dbReference type="ChEBI" id="CHEBI:58017"/>
        <dbReference type="ChEBI" id="CHEBI:82767"/>
        <dbReference type="EC" id="2.4.2.54"/>
    </reaction>
</comment>
<evidence type="ECO:0000259" key="4">
    <source>
        <dbReference type="Pfam" id="PF00288"/>
    </source>
</evidence>
<dbReference type="GO" id="GO:0005524">
    <property type="term" value="F:ATP binding"/>
    <property type="evidence" value="ECO:0007669"/>
    <property type="project" value="UniProtKB-UniRule"/>
</dbReference>
<name>A0ABD6CW38_9EURY</name>
<dbReference type="NCBIfam" id="TIGR00144">
    <property type="entry name" value="beta_RFAP_syn"/>
    <property type="match status" value="1"/>
</dbReference>
<dbReference type="InterPro" id="IPR014721">
    <property type="entry name" value="Ribsml_uS5_D2-typ_fold_subgr"/>
</dbReference>
<feature type="region of interest" description="Disordered" evidence="3">
    <location>
        <begin position="180"/>
        <end position="202"/>
    </location>
</feature>
<dbReference type="Gene3D" id="3.30.230.10">
    <property type="match status" value="1"/>
</dbReference>
<evidence type="ECO:0000256" key="1">
    <source>
        <dbReference type="ARBA" id="ARBA00022679"/>
    </source>
</evidence>
<protein>
    <recommendedName>
        <fullName evidence="2">Beta-ribofuranosylaminobenzene 5'-phosphate synthase</fullName>
        <shortName evidence="2">Beta-RFA-P synthase</shortName>
        <ecNumber evidence="2">2.4.2.54</ecNumber>
    </recommendedName>
</protein>